<dbReference type="SUPFAM" id="SSF53474">
    <property type="entry name" value="alpha/beta-Hydrolases"/>
    <property type="match status" value="1"/>
</dbReference>
<dbReference type="PROSITE" id="PS01173">
    <property type="entry name" value="LIPASE_GDXG_HIS"/>
    <property type="match status" value="1"/>
</dbReference>
<organism evidence="4 5">
    <name type="scientific">Nocardioides gansuensis</name>
    <dbReference type="NCBI Taxonomy" id="2138300"/>
    <lineage>
        <taxon>Bacteria</taxon>
        <taxon>Bacillati</taxon>
        <taxon>Actinomycetota</taxon>
        <taxon>Actinomycetes</taxon>
        <taxon>Propionibacteriales</taxon>
        <taxon>Nocardioidaceae</taxon>
        <taxon>Nocardioides</taxon>
    </lineage>
</organism>
<proteinExistence type="inferred from homology"/>
<dbReference type="FunFam" id="3.40.50.1820:FF:000089">
    <property type="entry name" value="Alpha/beta hydrolase"/>
    <property type="match status" value="1"/>
</dbReference>
<dbReference type="EMBL" id="QDGZ01000001">
    <property type="protein sequence ID" value="PVG84859.1"/>
    <property type="molecule type" value="Genomic_DNA"/>
</dbReference>
<dbReference type="GO" id="GO:0016787">
    <property type="term" value="F:hydrolase activity"/>
    <property type="evidence" value="ECO:0007669"/>
    <property type="project" value="UniProtKB-KW"/>
</dbReference>
<evidence type="ECO:0000313" key="4">
    <source>
        <dbReference type="EMBL" id="PVG84859.1"/>
    </source>
</evidence>
<sequence length="318" mass="33307">MLAGRPVRRGGELLGVEPQLLLRLQRIGREPAIESLPIPEGRLATARQAALVAGDQPIGSVRDLDAGGVPARLYVPRGLAASEASGLLVYFHGGGFVYGDLETHDAVCRVLAEQAGVRVLAVDYRLAPEAPWPAAVDDAVAAYRWVVEHADELAADPGRIAVGGDSAGGNLAALVAIAAARAGWRCAFQLLVYPVTDMTASMESRRTFGTGLFLTTRFMDLGRDTYVPDRGSWTDPRVSPLFAELPEGLAPAYVATAALDPLRDEGEAYAARLAEAGAKVETRCFGGQIHGFVNMVGVGRSGPAAVAEIAAALRAAIG</sequence>
<name>A0A2T8FGN8_9ACTN</name>
<dbReference type="Gene3D" id="3.40.50.1820">
    <property type="entry name" value="alpha/beta hydrolase"/>
    <property type="match status" value="1"/>
</dbReference>
<dbReference type="Proteomes" id="UP000246018">
    <property type="component" value="Unassembled WGS sequence"/>
</dbReference>
<feature type="domain" description="Alpha/beta hydrolase fold-3" evidence="3">
    <location>
        <begin position="88"/>
        <end position="293"/>
    </location>
</feature>
<evidence type="ECO:0000259" key="3">
    <source>
        <dbReference type="Pfam" id="PF07859"/>
    </source>
</evidence>
<dbReference type="InterPro" id="IPR050300">
    <property type="entry name" value="GDXG_lipolytic_enzyme"/>
</dbReference>
<evidence type="ECO:0000256" key="2">
    <source>
        <dbReference type="ARBA" id="ARBA00022801"/>
    </source>
</evidence>
<dbReference type="InterPro" id="IPR002168">
    <property type="entry name" value="Lipase_GDXG_HIS_AS"/>
</dbReference>
<dbReference type="AlphaFoldDB" id="A0A2T8FGN8"/>
<dbReference type="Pfam" id="PF07859">
    <property type="entry name" value="Abhydrolase_3"/>
    <property type="match status" value="1"/>
</dbReference>
<gene>
    <name evidence="4" type="ORF">DDE18_02235</name>
</gene>
<protein>
    <submittedName>
        <fullName evidence="4">Alpha/beta hydrolase</fullName>
    </submittedName>
</protein>
<comment type="similarity">
    <text evidence="1">Belongs to the 'GDXG' lipolytic enzyme family.</text>
</comment>
<dbReference type="InterPro" id="IPR013094">
    <property type="entry name" value="AB_hydrolase_3"/>
</dbReference>
<accession>A0A2T8FGN8</accession>
<dbReference type="PANTHER" id="PTHR48081:SF8">
    <property type="entry name" value="ALPHA_BETA HYDROLASE FOLD-3 DOMAIN-CONTAINING PROTEIN-RELATED"/>
    <property type="match status" value="1"/>
</dbReference>
<dbReference type="InterPro" id="IPR029058">
    <property type="entry name" value="AB_hydrolase_fold"/>
</dbReference>
<evidence type="ECO:0000256" key="1">
    <source>
        <dbReference type="ARBA" id="ARBA00010515"/>
    </source>
</evidence>
<comment type="caution">
    <text evidence="4">The sequence shown here is derived from an EMBL/GenBank/DDBJ whole genome shotgun (WGS) entry which is preliminary data.</text>
</comment>
<keyword evidence="5" id="KW-1185">Reference proteome</keyword>
<reference evidence="4 5" key="1">
    <citation type="submission" date="2018-04" db="EMBL/GenBank/DDBJ databases">
        <title>Genome of Nocardioides gansuensis WSJ-1.</title>
        <authorList>
            <person name="Wu S."/>
            <person name="Wang G."/>
        </authorList>
    </citation>
    <scope>NUCLEOTIDE SEQUENCE [LARGE SCALE GENOMIC DNA]</scope>
    <source>
        <strain evidence="4 5">WSJ-1</strain>
    </source>
</reference>
<dbReference type="PANTHER" id="PTHR48081">
    <property type="entry name" value="AB HYDROLASE SUPERFAMILY PROTEIN C4A8.06C"/>
    <property type="match status" value="1"/>
</dbReference>
<dbReference type="OrthoDB" id="3181909at2"/>
<keyword evidence="2 4" id="KW-0378">Hydrolase</keyword>
<evidence type="ECO:0000313" key="5">
    <source>
        <dbReference type="Proteomes" id="UP000246018"/>
    </source>
</evidence>